<dbReference type="SUPFAM" id="SSF51695">
    <property type="entry name" value="PLC-like phosphodiesterases"/>
    <property type="match status" value="1"/>
</dbReference>
<reference evidence="3 4" key="1">
    <citation type="submission" date="2020-10" db="EMBL/GenBank/DDBJ databases">
        <title>Ca. Dormibacterota MAGs.</title>
        <authorList>
            <person name="Montgomery K."/>
        </authorList>
    </citation>
    <scope>NUCLEOTIDE SEQUENCE [LARGE SCALE GENOMIC DNA]</scope>
    <source>
        <strain evidence="3">Mitchell_Peninsula_5</strain>
    </source>
</reference>
<protein>
    <submittedName>
        <fullName evidence="3">Glycerophosphodiester phosphodiesterase</fullName>
    </submittedName>
</protein>
<name>A0A934KNB2_9BACT</name>
<evidence type="ECO:0000256" key="1">
    <source>
        <dbReference type="SAM" id="MobiDB-lite"/>
    </source>
</evidence>
<dbReference type="CDD" id="cd08556">
    <property type="entry name" value="GDPD"/>
    <property type="match status" value="1"/>
</dbReference>
<dbReference type="GO" id="GO:0006629">
    <property type="term" value="P:lipid metabolic process"/>
    <property type="evidence" value="ECO:0007669"/>
    <property type="project" value="InterPro"/>
</dbReference>
<organism evidence="3 4">
    <name type="scientific">Candidatus Amunia macphersoniae</name>
    <dbReference type="NCBI Taxonomy" id="3127014"/>
    <lineage>
        <taxon>Bacteria</taxon>
        <taxon>Bacillati</taxon>
        <taxon>Candidatus Dormiibacterota</taxon>
        <taxon>Candidatus Dormibacteria</taxon>
        <taxon>Candidatus Aeolococcales</taxon>
        <taxon>Candidatus Aeolococcaceae</taxon>
        <taxon>Candidatus Amunia</taxon>
    </lineage>
</organism>
<evidence type="ECO:0000313" key="3">
    <source>
        <dbReference type="EMBL" id="MBJ7608910.1"/>
    </source>
</evidence>
<evidence type="ECO:0000313" key="4">
    <source>
        <dbReference type="Proteomes" id="UP000614410"/>
    </source>
</evidence>
<evidence type="ECO:0000259" key="2">
    <source>
        <dbReference type="Pfam" id="PF03009"/>
    </source>
</evidence>
<sequence>MVRSPANTRHRPAVARDPAESVRGHAHAPPQVIGHAGLAIQRPGGVPTRRHLDELLALGVDRVELDVCTSADGHLVVRHDACLADGRFVADLDLADLRSDDQFQLTLDEVCEHLEGRIPMLLDLKMAHAAQDLGGWFNRRRDLEMFTVCTENLPWLLQLRFAAPRVARWPSFPNIGERSSHHVQQVVAGLWRSHASINGLRRGVSDLHGAASQLRHHPHDSLARLGGLPWRERLPLELAQPCEDLAAEGICVQKWLISERLVEEAHGAGLHVNAWTINNTEVAHTVAAAGVDSITTDRVAAIQLALGIGKPPRLPASARGGRLRVAARSAPS</sequence>
<feature type="region of interest" description="Disordered" evidence="1">
    <location>
        <begin position="1"/>
        <end position="26"/>
    </location>
</feature>
<dbReference type="GO" id="GO:0008081">
    <property type="term" value="F:phosphoric diester hydrolase activity"/>
    <property type="evidence" value="ECO:0007669"/>
    <property type="project" value="InterPro"/>
</dbReference>
<dbReference type="Proteomes" id="UP000614410">
    <property type="component" value="Unassembled WGS sequence"/>
</dbReference>
<dbReference type="PANTHER" id="PTHR46211">
    <property type="entry name" value="GLYCEROPHOSPHORYL DIESTER PHOSPHODIESTERASE"/>
    <property type="match status" value="1"/>
</dbReference>
<dbReference type="InterPro" id="IPR030395">
    <property type="entry name" value="GP_PDE_dom"/>
</dbReference>
<dbReference type="Pfam" id="PF03009">
    <property type="entry name" value="GDPD"/>
    <property type="match status" value="1"/>
</dbReference>
<proteinExistence type="predicted"/>
<dbReference type="EMBL" id="JAEKNN010000026">
    <property type="protein sequence ID" value="MBJ7608910.1"/>
    <property type="molecule type" value="Genomic_DNA"/>
</dbReference>
<comment type="caution">
    <text evidence="3">The sequence shown here is derived from an EMBL/GenBank/DDBJ whole genome shotgun (WGS) entry which is preliminary data.</text>
</comment>
<dbReference type="AlphaFoldDB" id="A0A934KNB2"/>
<feature type="domain" description="GP-PDE" evidence="2">
    <location>
        <begin position="55"/>
        <end position="300"/>
    </location>
</feature>
<dbReference type="PANTHER" id="PTHR46211:SF14">
    <property type="entry name" value="GLYCEROPHOSPHODIESTER PHOSPHODIESTERASE"/>
    <property type="match status" value="1"/>
</dbReference>
<dbReference type="Gene3D" id="3.20.20.190">
    <property type="entry name" value="Phosphatidylinositol (PI) phosphodiesterase"/>
    <property type="match status" value="1"/>
</dbReference>
<dbReference type="InterPro" id="IPR017946">
    <property type="entry name" value="PLC-like_Pdiesterase_TIM-brl"/>
</dbReference>
<accession>A0A934KNB2</accession>
<gene>
    <name evidence="3" type="ORF">JF887_05705</name>
</gene>